<dbReference type="EMBL" id="JAMZMK010011152">
    <property type="protein sequence ID" value="KAI7728749.1"/>
    <property type="molecule type" value="Genomic_DNA"/>
</dbReference>
<dbReference type="PANTHER" id="PTHR48227:SF1">
    <property type="entry name" value="DNA LIGASE 1-LIKE"/>
    <property type="match status" value="1"/>
</dbReference>
<evidence type="ECO:0000256" key="1">
    <source>
        <dbReference type="SAM" id="MobiDB-lite"/>
    </source>
</evidence>
<gene>
    <name evidence="2" type="ORF">M8C21_028678</name>
</gene>
<feature type="compositionally biased region" description="Basic and acidic residues" evidence="1">
    <location>
        <begin position="110"/>
        <end position="132"/>
    </location>
</feature>
<keyword evidence="3" id="KW-1185">Reference proteome</keyword>
<accession>A0AAD5BUZ3</accession>
<feature type="compositionally biased region" description="Basic residues" evidence="1">
    <location>
        <begin position="92"/>
        <end position="101"/>
    </location>
</feature>
<dbReference type="AlphaFoldDB" id="A0AAD5BUZ3"/>
<feature type="compositionally biased region" description="Basic and acidic residues" evidence="1">
    <location>
        <begin position="65"/>
        <end position="91"/>
    </location>
</feature>
<sequence length="166" mass="18692">MKTVSGKIISTKSVSLSKAANILSNFVTSDNGASQPVGVYLRRASEAFNELVYFKKHLRSKKHSSKDDASTKSDVSHRSFEEHRTEEVEGKLRKKEKKRKKTEASLLSGENDKPAVEVKDGNETMSVKNEEKKKKKKRKNAVVDGGETSNSVTHERKKRRRTEADD</sequence>
<feature type="compositionally biased region" description="Basic residues" evidence="1">
    <location>
        <begin position="155"/>
        <end position="166"/>
    </location>
</feature>
<dbReference type="PANTHER" id="PTHR48227">
    <property type="entry name" value="DNA TOPOISOMERASE 1-LIKE"/>
    <property type="match status" value="1"/>
</dbReference>
<comment type="caution">
    <text evidence="2">The sequence shown here is derived from an EMBL/GenBank/DDBJ whole genome shotgun (WGS) entry which is preliminary data.</text>
</comment>
<evidence type="ECO:0000313" key="2">
    <source>
        <dbReference type="EMBL" id="KAI7728749.1"/>
    </source>
</evidence>
<reference evidence="2" key="1">
    <citation type="submission" date="2022-06" db="EMBL/GenBank/DDBJ databases">
        <title>Uncovering the hologenomic basis of an extraordinary plant invasion.</title>
        <authorList>
            <person name="Bieker V.C."/>
            <person name="Martin M.D."/>
            <person name="Gilbert T."/>
            <person name="Hodgins K."/>
            <person name="Battlay P."/>
            <person name="Petersen B."/>
            <person name="Wilson J."/>
        </authorList>
    </citation>
    <scope>NUCLEOTIDE SEQUENCE</scope>
    <source>
        <strain evidence="2">AA19_3_7</strain>
        <tissue evidence="2">Leaf</tissue>
    </source>
</reference>
<dbReference type="Proteomes" id="UP001206925">
    <property type="component" value="Unassembled WGS sequence"/>
</dbReference>
<evidence type="ECO:0000313" key="3">
    <source>
        <dbReference type="Proteomes" id="UP001206925"/>
    </source>
</evidence>
<protein>
    <submittedName>
        <fullName evidence="2">Uncharacterized protein</fullName>
    </submittedName>
</protein>
<feature type="region of interest" description="Disordered" evidence="1">
    <location>
        <begin position="58"/>
        <end position="166"/>
    </location>
</feature>
<organism evidence="2 3">
    <name type="scientific">Ambrosia artemisiifolia</name>
    <name type="common">Common ragweed</name>
    <dbReference type="NCBI Taxonomy" id="4212"/>
    <lineage>
        <taxon>Eukaryota</taxon>
        <taxon>Viridiplantae</taxon>
        <taxon>Streptophyta</taxon>
        <taxon>Embryophyta</taxon>
        <taxon>Tracheophyta</taxon>
        <taxon>Spermatophyta</taxon>
        <taxon>Magnoliopsida</taxon>
        <taxon>eudicotyledons</taxon>
        <taxon>Gunneridae</taxon>
        <taxon>Pentapetalae</taxon>
        <taxon>asterids</taxon>
        <taxon>campanulids</taxon>
        <taxon>Asterales</taxon>
        <taxon>Asteraceae</taxon>
        <taxon>Asteroideae</taxon>
        <taxon>Heliantheae alliance</taxon>
        <taxon>Heliantheae</taxon>
        <taxon>Ambrosia</taxon>
    </lineage>
</organism>
<proteinExistence type="predicted"/>
<name>A0AAD5BUZ3_AMBAR</name>